<keyword evidence="7" id="KW-0732">Signal</keyword>
<evidence type="ECO:0000256" key="15">
    <source>
        <dbReference type="RuleBase" id="RU003357"/>
    </source>
</evidence>
<dbReference type="SMART" id="SM00965">
    <property type="entry name" value="STN"/>
    <property type="match status" value="1"/>
</dbReference>
<evidence type="ECO:0000259" key="17">
    <source>
        <dbReference type="SMART" id="SM00965"/>
    </source>
</evidence>
<dbReference type="GO" id="GO:0038023">
    <property type="term" value="F:signaling receptor activity"/>
    <property type="evidence" value="ECO:0007669"/>
    <property type="project" value="InterPro"/>
</dbReference>
<keyword evidence="5" id="KW-0410">Iron transport</keyword>
<dbReference type="Pfam" id="PF07715">
    <property type="entry name" value="Plug"/>
    <property type="match status" value="1"/>
</dbReference>
<proteinExistence type="inferred from homology"/>
<dbReference type="Pfam" id="PF07660">
    <property type="entry name" value="STN"/>
    <property type="match status" value="1"/>
</dbReference>
<keyword evidence="10 15" id="KW-0798">TonB box</keyword>
<dbReference type="GO" id="GO:0015344">
    <property type="term" value="F:siderophore uptake transmembrane transporter activity"/>
    <property type="evidence" value="ECO:0007669"/>
    <property type="project" value="TreeGrafter"/>
</dbReference>
<keyword evidence="12 18" id="KW-0675">Receptor</keyword>
<name>A0AA86MWP5_9BACT</name>
<comment type="subcellular location">
    <subcellularLocation>
        <location evidence="1 14">Cell outer membrane</location>
        <topology evidence="1 14">Multi-pass membrane protein</topology>
    </subcellularLocation>
</comment>
<evidence type="ECO:0000256" key="3">
    <source>
        <dbReference type="ARBA" id="ARBA00022448"/>
    </source>
</evidence>
<dbReference type="InterPro" id="IPR010105">
    <property type="entry name" value="TonB_sidphr_rcpt"/>
</dbReference>
<evidence type="ECO:0000313" key="19">
    <source>
        <dbReference type="Proteomes" id="UP001179121"/>
    </source>
</evidence>
<keyword evidence="9" id="KW-0406">Ion transport</keyword>
<protein>
    <submittedName>
        <fullName evidence="18">Ferrichrome-iron receptor</fullName>
    </submittedName>
</protein>
<evidence type="ECO:0000256" key="5">
    <source>
        <dbReference type="ARBA" id="ARBA00022496"/>
    </source>
</evidence>
<gene>
    <name evidence="18" type="ORF">DNFV4_00707</name>
</gene>
<keyword evidence="19" id="KW-1185">Reference proteome</keyword>
<dbReference type="Gene3D" id="2.40.170.20">
    <property type="entry name" value="TonB-dependent receptor, beta-barrel domain"/>
    <property type="match status" value="1"/>
</dbReference>
<accession>A0AA86MWP5</accession>
<evidence type="ECO:0000256" key="16">
    <source>
        <dbReference type="SAM" id="MobiDB-lite"/>
    </source>
</evidence>
<dbReference type="SUPFAM" id="SSF56935">
    <property type="entry name" value="Porins"/>
    <property type="match status" value="1"/>
</dbReference>
<dbReference type="PROSITE" id="PS52016">
    <property type="entry name" value="TONB_DEPENDENT_REC_3"/>
    <property type="match status" value="1"/>
</dbReference>
<sequence>MKTLLLAVSGVMVCVLSGVVFPLLVAAEPVDFEIPEQSLASALAEFAAKTDLQVLYSGELTRGQRTRGISGRYEPEEALGHLLKESGLEYRFTDHHTITLERAPVVPLPPGAPAPQSQEVPAHPAPATSPNSGKPLKLPEILVKDVKERGYTADDSSTAMRLSIPIQETPRSIEVVTRQVLDDQKVLRVQDALRNVSGASMPSSQGGRAGDFMIRGFRSDQSVFKNGFREDSTFGARASRDTANLESIEVIKGPPSYLYGRADPGGVINQITKSPLRERYSAVDLTVGSYNLYRPSVDLGGPLNDSKTLTYRFNGVYESSQSFREGVRIDRIFLAPTIGWELGPRTTLRFEAEYLHDRSPIDRGIVAVGSGPADIPIGRFLGDPTRRGEINQGKATLIFRHQFNEAWAWRTGFRSAVASEKYDSLESWFLLADNRTLELAAFRIPQTVQSHYLQNELHGHFSTGPIGHRLLLGVELGREVQKSTVLTDSSCAFLGTCAALNTIDILNPTYSFFNNPLSTINDSSQTNGIIGLYAGDQIDLLDNLHLNFGGRFDIFKQHLTNRPDAFDPTDREVEETHRAFSPSVGLTYEPLKTVALFANYTRSFMPQSPGARSSQGTLFDPTRGRQYEGGIKFQASDGRLRSTIALFDIVKTNVLTSEIGAGGAFTGFSIATGEQRSRGVEFDVAGRILPGWDVIANYAYIDARITKDNTFVENSRLDNVPYHQGSIWTQYFLQEGRLKGLGAGIGMYAQGQRNGIKLVQPTAFGQEPFNLAGFVRMDAAVYYRKQNIFNRTNLLASVNIYNLLDQRYFAGAQDFREIVYPGMPLTVIGSLKFEFY</sequence>
<dbReference type="InterPro" id="IPR037066">
    <property type="entry name" value="Plug_dom_sf"/>
</dbReference>
<evidence type="ECO:0000256" key="1">
    <source>
        <dbReference type="ARBA" id="ARBA00004571"/>
    </source>
</evidence>
<evidence type="ECO:0000256" key="2">
    <source>
        <dbReference type="ARBA" id="ARBA00009810"/>
    </source>
</evidence>
<dbReference type="InterPro" id="IPR039426">
    <property type="entry name" value="TonB-dep_rcpt-like"/>
</dbReference>
<dbReference type="InterPro" id="IPR011662">
    <property type="entry name" value="Secretin/TonB_short_N"/>
</dbReference>
<evidence type="ECO:0000313" key="18">
    <source>
        <dbReference type="EMBL" id="CAI4030279.1"/>
    </source>
</evidence>
<evidence type="ECO:0000256" key="8">
    <source>
        <dbReference type="ARBA" id="ARBA00023004"/>
    </source>
</evidence>
<dbReference type="NCBIfam" id="TIGR01783">
    <property type="entry name" value="TonB-siderophor"/>
    <property type="match status" value="1"/>
</dbReference>
<dbReference type="Gene3D" id="3.55.50.30">
    <property type="match status" value="1"/>
</dbReference>
<keyword evidence="11 14" id="KW-0472">Membrane</keyword>
<organism evidence="18 19">
    <name type="scientific">Nitrospira tepida</name>
    <dbReference type="NCBI Taxonomy" id="2973512"/>
    <lineage>
        <taxon>Bacteria</taxon>
        <taxon>Pseudomonadati</taxon>
        <taxon>Nitrospirota</taxon>
        <taxon>Nitrospiria</taxon>
        <taxon>Nitrospirales</taxon>
        <taxon>Nitrospiraceae</taxon>
        <taxon>Nitrospira</taxon>
    </lineage>
</organism>
<comment type="similarity">
    <text evidence="2 14 15">Belongs to the TonB-dependent receptor family.</text>
</comment>
<keyword evidence="6 14" id="KW-0812">Transmembrane</keyword>
<dbReference type="EMBL" id="OX365700">
    <property type="protein sequence ID" value="CAI4030279.1"/>
    <property type="molecule type" value="Genomic_DNA"/>
</dbReference>
<dbReference type="Pfam" id="PF00593">
    <property type="entry name" value="TonB_dep_Rec_b-barrel"/>
    <property type="match status" value="1"/>
</dbReference>
<evidence type="ECO:0000256" key="11">
    <source>
        <dbReference type="ARBA" id="ARBA00023136"/>
    </source>
</evidence>
<dbReference type="PANTHER" id="PTHR32552">
    <property type="entry name" value="FERRICHROME IRON RECEPTOR-RELATED"/>
    <property type="match status" value="1"/>
</dbReference>
<dbReference type="Proteomes" id="UP001179121">
    <property type="component" value="Chromosome"/>
</dbReference>
<dbReference type="AlphaFoldDB" id="A0AA86MWP5"/>
<dbReference type="RefSeq" id="WP_289267274.1">
    <property type="nucleotide sequence ID" value="NZ_OX365700.1"/>
</dbReference>
<keyword evidence="13 14" id="KW-0998">Cell outer membrane</keyword>
<evidence type="ECO:0000256" key="13">
    <source>
        <dbReference type="ARBA" id="ARBA00023237"/>
    </source>
</evidence>
<dbReference type="PANTHER" id="PTHR32552:SF68">
    <property type="entry name" value="FERRICHROME OUTER MEMBRANE TRANSPORTER_PHAGE RECEPTOR"/>
    <property type="match status" value="1"/>
</dbReference>
<dbReference type="KEGG" id="nti:DNFV4_00707"/>
<evidence type="ECO:0000256" key="4">
    <source>
        <dbReference type="ARBA" id="ARBA00022452"/>
    </source>
</evidence>
<evidence type="ECO:0000256" key="10">
    <source>
        <dbReference type="ARBA" id="ARBA00023077"/>
    </source>
</evidence>
<evidence type="ECO:0000256" key="12">
    <source>
        <dbReference type="ARBA" id="ARBA00023170"/>
    </source>
</evidence>
<reference evidence="18" key="1">
    <citation type="submission" date="2022-10" db="EMBL/GenBank/DDBJ databases">
        <authorList>
            <person name="Koch H."/>
        </authorList>
    </citation>
    <scope>NUCLEOTIDE SEQUENCE</scope>
    <source>
        <strain evidence="18">DNF</strain>
    </source>
</reference>
<dbReference type="InterPro" id="IPR036942">
    <property type="entry name" value="Beta-barrel_TonB_sf"/>
</dbReference>
<feature type="domain" description="Secretin/TonB short N-terminal" evidence="17">
    <location>
        <begin position="52"/>
        <end position="103"/>
    </location>
</feature>
<evidence type="ECO:0000256" key="7">
    <source>
        <dbReference type="ARBA" id="ARBA00022729"/>
    </source>
</evidence>
<dbReference type="InterPro" id="IPR000531">
    <property type="entry name" value="Beta-barrel_TonB"/>
</dbReference>
<dbReference type="FunFam" id="2.170.130.10:FF:000001">
    <property type="entry name" value="Catecholate siderophore TonB-dependent receptor"/>
    <property type="match status" value="1"/>
</dbReference>
<keyword evidence="4 14" id="KW-1134">Transmembrane beta strand</keyword>
<dbReference type="GO" id="GO:0015891">
    <property type="term" value="P:siderophore transport"/>
    <property type="evidence" value="ECO:0007669"/>
    <property type="project" value="InterPro"/>
</dbReference>
<evidence type="ECO:0000256" key="14">
    <source>
        <dbReference type="PROSITE-ProRule" id="PRU01360"/>
    </source>
</evidence>
<keyword evidence="8" id="KW-0408">Iron</keyword>
<evidence type="ECO:0000256" key="9">
    <source>
        <dbReference type="ARBA" id="ARBA00023065"/>
    </source>
</evidence>
<dbReference type="CDD" id="cd01347">
    <property type="entry name" value="ligand_gated_channel"/>
    <property type="match status" value="1"/>
</dbReference>
<dbReference type="FunFam" id="2.40.170.20:FF:000005">
    <property type="entry name" value="TonB-dependent siderophore receptor"/>
    <property type="match status" value="1"/>
</dbReference>
<dbReference type="Gene3D" id="2.170.130.10">
    <property type="entry name" value="TonB-dependent receptor, plug domain"/>
    <property type="match status" value="1"/>
</dbReference>
<dbReference type="InterPro" id="IPR012910">
    <property type="entry name" value="Plug_dom"/>
</dbReference>
<feature type="region of interest" description="Disordered" evidence="16">
    <location>
        <begin position="104"/>
        <end position="136"/>
    </location>
</feature>
<evidence type="ECO:0000256" key="6">
    <source>
        <dbReference type="ARBA" id="ARBA00022692"/>
    </source>
</evidence>
<keyword evidence="3 14" id="KW-0813">Transport</keyword>
<dbReference type="GO" id="GO:0009279">
    <property type="term" value="C:cell outer membrane"/>
    <property type="evidence" value="ECO:0007669"/>
    <property type="project" value="UniProtKB-SubCell"/>
</dbReference>